<gene>
    <name evidence="7" type="ORF">K340107D12_17910</name>
</gene>
<dbReference type="PANTHER" id="PTHR43017:SF1">
    <property type="entry name" value="ACETYLTRANSFERASE YJL218W-RELATED"/>
    <property type="match status" value="1"/>
</dbReference>
<dbReference type="RefSeq" id="WP_081960555.1">
    <property type="nucleotide sequence ID" value="NZ_AP031413.1"/>
</dbReference>
<proteinExistence type="inferred from homology"/>
<reference evidence="7 8" key="1">
    <citation type="submission" date="2024-04" db="EMBL/GenBank/DDBJ databases">
        <title>Defined microbial consortia suppress multidrug-resistant proinflammatory Enterobacteriaceae via ecological control.</title>
        <authorList>
            <person name="Furuichi M."/>
            <person name="Kawaguchi T."/>
            <person name="Pust M."/>
            <person name="Yasuma K."/>
            <person name="Plichta D."/>
            <person name="Hasegawa N."/>
            <person name="Ohya T."/>
            <person name="Bhattarai S."/>
            <person name="Sasajima S."/>
            <person name="Aoto Y."/>
            <person name="Tuganbaev T."/>
            <person name="Yaginuma M."/>
            <person name="Ueda M."/>
            <person name="Okahashi N."/>
            <person name="Amafuji K."/>
            <person name="Kiridooshi Y."/>
            <person name="Sugita K."/>
            <person name="Strazar M."/>
            <person name="Skelly A."/>
            <person name="Suda W."/>
            <person name="Hattori M."/>
            <person name="Nakamoto N."/>
            <person name="Caballero S."/>
            <person name="Norman J."/>
            <person name="Olle B."/>
            <person name="Tanoue T."/>
            <person name="Arita M."/>
            <person name="Bucci V."/>
            <person name="Atarashi K."/>
            <person name="Xavier R."/>
            <person name="Honda K."/>
        </authorList>
    </citation>
    <scope>NUCLEOTIDE SEQUENCE [LARGE SCALE GENOMIC DNA]</scope>
    <source>
        <strain evidence="8">k34-0107-D12</strain>
    </source>
</reference>
<evidence type="ECO:0000256" key="2">
    <source>
        <dbReference type="ARBA" id="ARBA00022679"/>
    </source>
</evidence>
<evidence type="ECO:0000313" key="7">
    <source>
        <dbReference type="EMBL" id="GAA6498975.1"/>
    </source>
</evidence>
<evidence type="ECO:0000256" key="5">
    <source>
        <dbReference type="RuleBase" id="RU367021"/>
    </source>
</evidence>
<comment type="caution">
    <text evidence="7">The sequence shown here is derived from an EMBL/GenBank/DDBJ whole genome shotgun (WGS) entry which is preliminary data.</text>
</comment>
<dbReference type="CDD" id="cd03357">
    <property type="entry name" value="LbH_MAT_GAT"/>
    <property type="match status" value="1"/>
</dbReference>
<keyword evidence="8" id="KW-1185">Reference proteome</keyword>
<dbReference type="InterPro" id="IPR001451">
    <property type="entry name" value="Hexapep"/>
</dbReference>
<evidence type="ECO:0000256" key="3">
    <source>
        <dbReference type="ARBA" id="ARBA00022737"/>
    </source>
</evidence>
<organism evidence="7 8">
    <name type="scientific">Blautia parvula</name>
    <dbReference type="NCBI Taxonomy" id="2877527"/>
    <lineage>
        <taxon>Bacteria</taxon>
        <taxon>Bacillati</taxon>
        <taxon>Bacillota</taxon>
        <taxon>Clostridia</taxon>
        <taxon>Lachnospirales</taxon>
        <taxon>Lachnospiraceae</taxon>
        <taxon>Blautia</taxon>
    </lineage>
</organism>
<keyword evidence="3" id="KW-0677">Repeat</keyword>
<dbReference type="EC" id="2.3.1.-" evidence="5"/>
<dbReference type="PROSITE" id="PS00101">
    <property type="entry name" value="HEXAPEP_TRANSFERASES"/>
    <property type="match status" value="1"/>
</dbReference>
<accession>A0ABQ0BR25</accession>
<dbReference type="InterPro" id="IPR011004">
    <property type="entry name" value="Trimer_LpxA-like_sf"/>
</dbReference>
<dbReference type="Gene3D" id="2.160.10.10">
    <property type="entry name" value="Hexapeptide repeat proteins"/>
    <property type="match status" value="1"/>
</dbReference>
<sequence>MTLEEQKERMITGKLYNDLTEELVNARKETVRLTDRYNRTYGEEPQVREQVLKQILGSMGENVFFEPSFRCEFGFNIHIGNDFYANFDCVMLDGGGIEIGDHVLFGPRVGIYTTRHAFDAKERAAGACFARPVKIGNNVWIGAGVHIDCGVAIGDNSIIGAGSVITRDIPANVVAAGVPCRVIRQISGEEKTDYFDILRTEYRDTKSDID</sequence>
<comment type="similarity">
    <text evidence="1 5">Belongs to the transferase hexapeptide repeat family.</text>
</comment>
<dbReference type="InterPro" id="IPR039369">
    <property type="entry name" value="LacA-like"/>
</dbReference>
<dbReference type="InterPro" id="IPR018357">
    <property type="entry name" value="Hexapep_transf_CS"/>
</dbReference>
<protein>
    <recommendedName>
        <fullName evidence="5">Acetyltransferase</fullName>
        <ecNumber evidence="5">2.3.1.-</ecNumber>
    </recommendedName>
</protein>
<keyword evidence="2 5" id="KW-0808">Transferase</keyword>
<evidence type="ECO:0000259" key="6">
    <source>
        <dbReference type="SMART" id="SM01266"/>
    </source>
</evidence>
<dbReference type="PANTHER" id="PTHR43017">
    <property type="entry name" value="GALACTOSIDE O-ACETYLTRANSFERASE"/>
    <property type="match status" value="1"/>
</dbReference>
<dbReference type="EMBL" id="BAABZQ010000001">
    <property type="protein sequence ID" value="GAA6498975.1"/>
    <property type="molecule type" value="Genomic_DNA"/>
</dbReference>
<dbReference type="SMART" id="SM01266">
    <property type="entry name" value="Mac"/>
    <property type="match status" value="1"/>
</dbReference>
<evidence type="ECO:0000256" key="4">
    <source>
        <dbReference type="ARBA" id="ARBA00023315"/>
    </source>
</evidence>
<name>A0ABQ0BR25_9FIRM</name>
<keyword evidence="4 5" id="KW-0012">Acyltransferase</keyword>
<dbReference type="InterPro" id="IPR024688">
    <property type="entry name" value="Mac_dom"/>
</dbReference>
<dbReference type="Pfam" id="PF12464">
    <property type="entry name" value="Mac"/>
    <property type="match status" value="1"/>
</dbReference>
<evidence type="ECO:0000313" key="8">
    <source>
        <dbReference type="Proteomes" id="UP001600941"/>
    </source>
</evidence>
<dbReference type="SUPFAM" id="SSF51161">
    <property type="entry name" value="Trimeric LpxA-like enzymes"/>
    <property type="match status" value="1"/>
</dbReference>
<evidence type="ECO:0000256" key="1">
    <source>
        <dbReference type="ARBA" id="ARBA00007274"/>
    </source>
</evidence>
<dbReference type="Pfam" id="PF00132">
    <property type="entry name" value="Hexapep"/>
    <property type="match status" value="1"/>
</dbReference>
<dbReference type="Proteomes" id="UP001600941">
    <property type="component" value="Unassembled WGS sequence"/>
</dbReference>
<feature type="domain" description="Maltose/galactoside acetyltransferase" evidence="6">
    <location>
        <begin position="7"/>
        <end position="61"/>
    </location>
</feature>